<dbReference type="Pfam" id="PF00691">
    <property type="entry name" value="OmpA"/>
    <property type="match status" value="1"/>
</dbReference>
<dbReference type="KEGG" id="adin:H7849_00305"/>
<accession>A0A7G8BIZ1</accession>
<dbReference type="EMBL" id="CP060394">
    <property type="protein sequence ID" value="QNI32511.1"/>
    <property type="molecule type" value="Genomic_DNA"/>
</dbReference>
<feature type="compositionally biased region" description="Low complexity" evidence="5">
    <location>
        <begin position="504"/>
        <end position="520"/>
    </location>
</feature>
<dbReference type="PANTHER" id="PTHR30329">
    <property type="entry name" value="STATOR ELEMENT OF FLAGELLAR MOTOR COMPLEX"/>
    <property type="match status" value="1"/>
</dbReference>
<comment type="subcellular location">
    <subcellularLocation>
        <location evidence="1">Cell outer membrane</location>
    </subcellularLocation>
</comment>
<dbReference type="InterPro" id="IPR006665">
    <property type="entry name" value="OmpA-like"/>
</dbReference>
<feature type="signal peptide" evidence="6">
    <location>
        <begin position="1"/>
        <end position="20"/>
    </location>
</feature>
<keyword evidence="2 4" id="KW-0472">Membrane</keyword>
<keyword evidence="9" id="KW-1185">Reference proteome</keyword>
<evidence type="ECO:0000313" key="9">
    <source>
        <dbReference type="Proteomes" id="UP000515312"/>
    </source>
</evidence>
<proteinExistence type="predicted"/>
<feature type="compositionally biased region" description="Polar residues" evidence="5">
    <location>
        <begin position="521"/>
        <end position="530"/>
    </location>
</feature>
<feature type="region of interest" description="Disordered" evidence="5">
    <location>
        <begin position="296"/>
        <end position="357"/>
    </location>
</feature>
<protein>
    <submittedName>
        <fullName evidence="8">OmpA family protein</fullName>
    </submittedName>
</protein>
<feature type="compositionally biased region" description="Low complexity" evidence="5">
    <location>
        <begin position="305"/>
        <end position="324"/>
    </location>
</feature>
<keyword evidence="6" id="KW-0732">Signal</keyword>
<evidence type="ECO:0000256" key="6">
    <source>
        <dbReference type="SAM" id="SignalP"/>
    </source>
</evidence>
<gene>
    <name evidence="8" type="ORF">H7849_00305</name>
</gene>
<evidence type="ECO:0000256" key="1">
    <source>
        <dbReference type="ARBA" id="ARBA00004442"/>
    </source>
</evidence>
<dbReference type="AlphaFoldDB" id="A0A7G8BIZ1"/>
<dbReference type="InterPro" id="IPR006664">
    <property type="entry name" value="OMP_bac"/>
</dbReference>
<dbReference type="Gene3D" id="3.30.1330.60">
    <property type="entry name" value="OmpA-like domain"/>
    <property type="match status" value="1"/>
</dbReference>
<sequence>MKQRALLFLLISALCSGALAQEANPTATQQWPQDQQKQYPQPEMRDGVPVYKVQVVGRDIPAVNYFHRSGSTKIAFQGTSLLPEAKGSAVVESRRGRLVINAKFEGLRPANSFGVEYLTYVLWAITPEGRPSNLGEILPQGSKNEIEVTTPLQAFGLIITAEPYYAVTMPSDVVVMQNFVLNDKTQGIIEQVNAHYSLLPRGAYTQTAGQHAVLNPITRNEAWPLELYEAINAVQIAEASGADKYASDTLATAKQSLQNAQDLEDHKSRQKELITYARAAVQTAEDARIMTIRKKRAEDEANTKQQAQDAQLAAAQAQAAADQQAAERARAEARAAEAEAQAAHAHQQTQQANDQTEQIRERLKAQLNQVLATRESARGLIVNMSDVLFDFNKYTLKPEAREKLAKVSGILLAYPGLTLQVEGYTDNIGSDEYNQKLSEERADVVRDYLVSQGVAQTGLTATGYGKNDPIADNSTNDGRAQNRRVQMVVSGSSIGVQEQPPSSPGNAALPATNNPPTAQNSGVSNPPEQQ</sequence>
<evidence type="ECO:0000256" key="5">
    <source>
        <dbReference type="SAM" id="MobiDB-lite"/>
    </source>
</evidence>
<dbReference type="RefSeq" id="WP_186743465.1">
    <property type="nucleotide sequence ID" value="NZ_CP060394.1"/>
</dbReference>
<dbReference type="PROSITE" id="PS01068">
    <property type="entry name" value="OMPA_1"/>
    <property type="match status" value="1"/>
</dbReference>
<feature type="chain" id="PRO_5028861106" evidence="6">
    <location>
        <begin position="21"/>
        <end position="530"/>
    </location>
</feature>
<dbReference type="CDD" id="cd07185">
    <property type="entry name" value="OmpA_C-like"/>
    <property type="match status" value="1"/>
</dbReference>
<dbReference type="PRINTS" id="PR01021">
    <property type="entry name" value="OMPADOMAIN"/>
</dbReference>
<evidence type="ECO:0000256" key="4">
    <source>
        <dbReference type="PROSITE-ProRule" id="PRU00473"/>
    </source>
</evidence>
<feature type="compositionally biased region" description="Polar residues" evidence="5">
    <location>
        <begin position="489"/>
        <end position="500"/>
    </location>
</feature>
<evidence type="ECO:0000313" key="8">
    <source>
        <dbReference type="EMBL" id="QNI32511.1"/>
    </source>
</evidence>
<dbReference type="GO" id="GO:0009279">
    <property type="term" value="C:cell outer membrane"/>
    <property type="evidence" value="ECO:0007669"/>
    <property type="project" value="UniProtKB-SubCell"/>
</dbReference>
<feature type="domain" description="OmpA-like" evidence="7">
    <location>
        <begin position="376"/>
        <end position="493"/>
    </location>
</feature>
<evidence type="ECO:0000256" key="2">
    <source>
        <dbReference type="ARBA" id="ARBA00023136"/>
    </source>
</evidence>
<organism evidence="8 9">
    <name type="scientific">Alloacidobacterium dinghuense</name>
    <dbReference type="NCBI Taxonomy" id="2763107"/>
    <lineage>
        <taxon>Bacteria</taxon>
        <taxon>Pseudomonadati</taxon>
        <taxon>Acidobacteriota</taxon>
        <taxon>Terriglobia</taxon>
        <taxon>Terriglobales</taxon>
        <taxon>Acidobacteriaceae</taxon>
        <taxon>Alloacidobacterium</taxon>
    </lineage>
</organism>
<feature type="region of interest" description="Disordered" evidence="5">
    <location>
        <begin position="460"/>
        <end position="530"/>
    </location>
</feature>
<feature type="compositionally biased region" description="Low complexity" evidence="5">
    <location>
        <begin position="338"/>
        <end position="356"/>
    </location>
</feature>
<dbReference type="InterPro" id="IPR050330">
    <property type="entry name" value="Bact_OuterMem_StrucFunc"/>
</dbReference>
<dbReference type="InterPro" id="IPR036737">
    <property type="entry name" value="OmpA-like_sf"/>
</dbReference>
<evidence type="ECO:0000259" key="7">
    <source>
        <dbReference type="PROSITE" id="PS51123"/>
    </source>
</evidence>
<evidence type="ECO:0000256" key="3">
    <source>
        <dbReference type="ARBA" id="ARBA00023237"/>
    </source>
</evidence>
<reference evidence="8 9" key="1">
    <citation type="submission" date="2020-08" db="EMBL/GenBank/DDBJ databases">
        <title>Edaphobacter telluris sp. nov. and Acidobacterium dinghuensis sp. nov., two acidobacteria isolated from forest soil.</title>
        <authorList>
            <person name="Fu J."/>
            <person name="Qiu L."/>
        </authorList>
    </citation>
    <scope>NUCLEOTIDE SEQUENCE [LARGE SCALE GENOMIC DNA]</scope>
    <source>
        <strain evidence="8">4Y35</strain>
    </source>
</reference>
<dbReference type="InterPro" id="IPR006690">
    <property type="entry name" value="OMPA-like_CS"/>
</dbReference>
<dbReference type="PANTHER" id="PTHR30329:SF21">
    <property type="entry name" value="LIPOPROTEIN YIAD-RELATED"/>
    <property type="match status" value="1"/>
</dbReference>
<dbReference type="Proteomes" id="UP000515312">
    <property type="component" value="Chromosome"/>
</dbReference>
<feature type="compositionally biased region" description="Basic and acidic residues" evidence="5">
    <location>
        <begin position="325"/>
        <end position="337"/>
    </location>
</feature>
<dbReference type="PROSITE" id="PS51123">
    <property type="entry name" value="OMPA_2"/>
    <property type="match status" value="1"/>
</dbReference>
<name>A0A7G8BIZ1_9BACT</name>
<keyword evidence="3" id="KW-0998">Cell outer membrane</keyword>
<dbReference type="SUPFAM" id="SSF103088">
    <property type="entry name" value="OmpA-like"/>
    <property type="match status" value="1"/>
</dbReference>